<dbReference type="RefSeq" id="WP_271315855.1">
    <property type="nucleotide sequence ID" value="NZ_JABXJJ020000002.1"/>
</dbReference>
<protein>
    <submittedName>
        <fullName evidence="1">Uncharacterized protein</fullName>
    </submittedName>
</protein>
<dbReference type="EMBL" id="JABXJJ020000002">
    <property type="protein sequence ID" value="MDI5968064.1"/>
    <property type="molecule type" value="Genomic_DNA"/>
</dbReference>
<reference evidence="1" key="1">
    <citation type="submission" date="2023-05" db="EMBL/GenBank/DDBJ databases">
        <title>Streptantibioticus silvisoli sp. nov., acidotolerant actinomycetes 1 from pine litter.</title>
        <authorList>
            <person name="Swiecimska M."/>
            <person name="Golinska P."/>
            <person name="Sangal V."/>
            <person name="Wachnowicz B."/>
            <person name="Goodfellow M."/>
        </authorList>
    </citation>
    <scope>NUCLEOTIDE SEQUENCE</scope>
    <source>
        <strain evidence="1">SL13</strain>
    </source>
</reference>
<dbReference type="SUPFAM" id="SSF56784">
    <property type="entry name" value="HAD-like"/>
    <property type="match status" value="1"/>
</dbReference>
<dbReference type="InterPro" id="IPR023214">
    <property type="entry name" value="HAD_sf"/>
</dbReference>
<dbReference type="InterPro" id="IPR036412">
    <property type="entry name" value="HAD-like_sf"/>
</dbReference>
<proteinExistence type="predicted"/>
<gene>
    <name evidence="1" type="ORF">POF50_001650</name>
</gene>
<comment type="caution">
    <text evidence="1">The sequence shown here is derived from an EMBL/GenBank/DDBJ whole genome shotgun (WGS) entry which is preliminary data.</text>
</comment>
<organism evidence="1">
    <name type="scientific">Streptantibioticus silvisoli</name>
    <dbReference type="NCBI Taxonomy" id="2705255"/>
    <lineage>
        <taxon>Bacteria</taxon>
        <taxon>Bacillati</taxon>
        <taxon>Actinomycetota</taxon>
        <taxon>Actinomycetes</taxon>
        <taxon>Kitasatosporales</taxon>
        <taxon>Streptomycetaceae</taxon>
        <taxon>Streptantibioticus</taxon>
    </lineage>
</organism>
<evidence type="ECO:0000313" key="1">
    <source>
        <dbReference type="EMBL" id="MDI5968064.1"/>
    </source>
</evidence>
<name>A0AA90GU98_9ACTN</name>
<accession>A0AA90GU98</accession>
<dbReference type="AlphaFoldDB" id="A0AA90GU98"/>
<sequence>MTAPGLFDTVLLDVNGTLVPSVARPPEQGPALHRFRALVRRLTAAGVRVGLCSDSPLEQLRELGTGIGLEAAPGFPVIAENGNVVADGAAVRVVTPFPALPQVRAEVERAAVAHGLRRAADVTAPEFGGGPPAPGTWAFGANRRASAGVFGPPDFVRDAARCVALRCGDDGVEVSVGLSPDGSCAGIHPYAPAELGKRTTLARLAGERGRRVLMVGNSPADWIPGVPGVACAFVADDSVPDDVRDAAWYVSPGEDLEGVVDILGRVVRRAVPRGAARS</sequence>
<dbReference type="Gene3D" id="3.40.50.1000">
    <property type="entry name" value="HAD superfamily/HAD-like"/>
    <property type="match status" value="1"/>
</dbReference>